<organism evidence="1 2">
    <name type="scientific">Anoxynatronum buryatiense</name>
    <dbReference type="NCBI Taxonomy" id="489973"/>
    <lineage>
        <taxon>Bacteria</taxon>
        <taxon>Bacillati</taxon>
        <taxon>Bacillota</taxon>
        <taxon>Clostridia</taxon>
        <taxon>Eubacteriales</taxon>
        <taxon>Clostridiaceae</taxon>
        <taxon>Anoxynatronum</taxon>
    </lineage>
</organism>
<dbReference type="Proteomes" id="UP001158066">
    <property type="component" value="Unassembled WGS sequence"/>
</dbReference>
<dbReference type="Gene3D" id="3.40.50.720">
    <property type="entry name" value="NAD(P)-binding Rossmann-like Domain"/>
    <property type="match status" value="1"/>
</dbReference>
<accession>A0AA45WVF7</accession>
<proteinExistence type="predicted"/>
<dbReference type="RefSeq" id="WP_283408929.1">
    <property type="nucleotide sequence ID" value="NZ_FXUF01000004.1"/>
</dbReference>
<evidence type="ECO:0000313" key="2">
    <source>
        <dbReference type="Proteomes" id="UP001158066"/>
    </source>
</evidence>
<keyword evidence="2" id="KW-1185">Reference proteome</keyword>
<gene>
    <name evidence="1" type="ORF">SAMN06296020_104270</name>
</gene>
<evidence type="ECO:0000313" key="1">
    <source>
        <dbReference type="EMBL" id="SMP52672.1"/>
    </source>
</evidence>
<dbReference type="EMBL" id="FXUF01000004">
    <property type="protein sequence ID" value="SMP52672.1"/>
    <property type="molecule type" value="Genomic_DNA"/>
</dbReference>
<dbReference type="AlphaFoldDB" id="A0AA45WVF7"/>
<protein>
    <submittedName>
        <fullName evidence="1">CoA binding domain-containing protein</fullName>
    </submittedName>
</protein>
<comment type="caution">
    <text evidence="1">The sequence shown here is derived from an EMBL/GenBank/DDBJ whole genome shotgun (WGS) entry which is preliminary data.</text>
</comment>
<sequence>MKQLLPNFLEYELYKTAVEYENEQYGRVKQYYLFLVKWLTLITGGGKIEDCLLERGYNTIAIYGYGEIGKLLIRDLSQTSKIKIDFIVDNGATHNNDNSVPIYHVDQLTPELSTALIIVTPIFAYDQIEKDLNEKGCEKIMCIDELI</sequence>
<reference evidence="1" key="1">
    <citation type="submission" date="2017-05" db="EMBL/GenBank/DDBJ databases">
        <authorList>
            <person name="Varghese N."/>
            <person name="Submissions S."/>
        </authorList>
    </citation>
    <scope>NUCLEOTIDE SEQUENCE</scope>
    <source>
        <strain evidence="1">Su22</strain>
    </source>
</reference>
<name>A0AA45WVF7_9CLOT</name>